<dbReference type="RefSeq" id="XP_021879402.1">
    <property type="nucleotide sequence ID" value="XM_022019477.1"/>
</dbReference>
<reference evidence="1 2" key="1">
    <citation type="submission" date="2016-07" db="EMBL/GenBank/DDBJ databases">
        <title>Pervasive Adenine N6-methylation of Active Genes in Fungi.</title>
        <authorList>
            <consortium name="DOE Joint Genome Institute"/>
            <person name="Mondo S.J."/>
            <person name="Dannebaum R.O."/>
            <person name="Kuo R.C."/>
            <person name="Labutti K."/>
            <person name="Haridas S."/>
            <person name="Kuo A."/>
            <person name="Salamov A."/>
            <person name="Ahrendt S.R."/>
            <person name="Lipzen A."/>
            <person name="Sullivan W."/>
            <person name="Andreopoulos W.B."/>
            <person name="Clum A."/>
            <person name="Lindquist E."/>
            <person name="Daum C."/>
            <person name="Ramamoorthy G.K."/>
            <person name="Gryganskyi A."/>
            <person name="Culley D."/>
            <person name="Magnuson J.K."/>
            <person name="James T.Y."/>
            <person name="O'Malley M.A."/>
            <person name="Stajich J.E."/>
            <person name="Spatafora J.W."/>
            <person name="Visel A."/>
            <person name="Grigoriev I.V."/>
        </authorList>
    </citation>
    <scope>NUCLEOTIDE SEQUENCE [LARGE SCALE GENOMIC DNA]</scope>
    <source>
        <strain evidence="1 2">NRRL 3116</strain>
    </source>
</reference>
<accession>A0A1Y2GL78</accession>
<evidence type="ECO:0000313" key="2">
    <source>
        <dbReference type="Proteomes" id="UP000193648"/>
    </source>
</evidence>
<dbReference type="AlphaFoldDB" id="A0A1Y2GL78"/>
<dbReference type="Proteomes" id="UP000193648">
    <property type="component" value="Unassembled WGS sequence"/>
</dbReference>
<keyword evidence="2" id="KW-1185">Reference proteome</keyword>
<name>A0A1Y2GL78_9FUNG</name>
<dbReference type="Pfam" id="PF15365">
    <property type="entry name" value="PNRC"/>
    <property type="match status" value="1"/>
</dbReference>
<evidence type="ECO:0000313" key="1">
    <source>
        <dbReference type="EMBL" id="ORZ10681.1"/>
    </source>
</evidence>
<protein>
    <submittedName>
        <fullName evidence="1">Uncharacterized protein</fullName>
    </submittedName>
</protein>
<proteinExistence type="predicted"/>
<dbReference type="InParanoid" id="A0A1Y2GL78"/>
<dbReference type="OrthoDB" id="2142961at2759"/>
<dbReference type="InterPro" id="IPR028322">
    <property type="entry name" value="PNRC-like_rgn"/>
</dbReference>
<comment type="caution">
    <text evidence="1">The sequence shown here is derived from an EMBL/GenBank/DDBJ whole genome shotgun (WGS) entry which is preliminary data.</text>
</comment>
<organism evidence="1 2">
    <name type="scientific">Lobosporangium transversale</name>
    <dbReference type="NCBI Taxonomy" id="64571"/>
    <lineage>
        <taxon>Eukaryota</taxon>
        <taxon>Fungi</taxon>
        <taxon>Fungi incertae sedis</taxon>
        <taxon>Mucoromycota</taxon>
        <taxon>Mortierellomycotina</taxon>
        <taxon>Mortierellomycetes</taxon>
        <taxon>Mortierellales</taxon>
        <taxon>Mortierellaceae</taxon>
        <taxon>Lobosporangium</taxon>
    </lineage>
</organism>
<sequence length="181" mass="20091">MNDELIIQFLYDYWFFKYSHQNMDGAQHGSSRGPYPMDMPQRPTVTIKTNSADKVMLMEKKTSLYAGPTFHNSPAPTSLPIPAFSRSAGNSPTEPTVDRLPSSPFFAEAASPQLNSMRPFTVPSPTEGWTGHYSMPLTHGYNVPDRMATSSFTPHGPAPDSVAHLMEISQSLRNLLKIQSQ</sequence>
<dbReference type="GeneID" id="33561322"/>
<dbReference type="GO" id="GO:0016071">
    <property type="term" value="P:mRNA metabolic process"/>
    <property type="evidence" value="ECO:0007669"/>
    <property type="project" value="UniProtKB-ARBA"/>
</dbReference>
<dbReference type="EMBL" id="MCFF01000030">
    <property type="protein sequence ID" value="ORZ10681.1"/>
    <property type="molecule type" value="Genomic_DNA"/>
</dbReference>
<gene>
    <name evidence="1" type="ORF">BCR41DRAFT_129165</name>
</gene>